<gene>
    <name evidence="1" type="ORF">MU0053_003125</name>
</gene>
<name>A0ABM9LX24_9MYCO</name>
<sequence length="161" mass="17231">MVIIAAAWVTGCAEVPPANTRANDLDVGDCLRVGGAIDRPEAHEVACGSAESNYKVIATVQGPGGDQCPRDADSFYSQRGGLSDTVSTVCLDIDWVVGGCMSVHPEHHTDPIRVDCADRSVPHRQRATQILTGVANVDQCLSGQGYAYEERLFTVCVENQR</sequence>
<evidence type="ECO:0008006" key="3">
    <source>
        <dbReference type="Google" id="ProtNLM"/>
    </source>
</evidence>
<proteinExistence type="predicted"/>
<dbReference type="EMBL" id="OY726397">
    <property type="protein sequence ID" value="CAJ1506182.1"/>
    <property type="molecule type" value="Genomic_DNA"/>
</dbReference>
<organism evidence="1 2">
    <name type="scientific">[Mycobacterium] burgundiense</name>
    <dbReference type="NCBI Taxonomy" id="3064286"/>
    <lineage>
        <taxon>Bacteria</taxon>
        <taxon>Bacillati</taxon>
        <taxon>Actinomycetota</taxon>
        <taxon>Actinomycetes</taxon>
        <taxon>Mycobacteriales</taxon>
        <taxon>Mycobacteriaceae</taxon>
        <taxon>Mycolicibacterium</taxon>
    </lineage>
</organism>
<keyword evidence="2" id="KW-1185">Reference proteome</keyword>
<dbReference type="Proteomes" id="UP001190465">
    <property type="component" value="Chromosome"/>
</dbReference>
<accession>A0ABM9LX24</accession>
<protein>
    <recommendedName>
        <fullName evidence="3">Lipoprotein LppU</fullName>
    </recommendedName>
</protein>
<evidence type="ECO:0000313" key="2">
    <source>
        <dbReference type="Proteomes" id="UP001190465"/>
    </source>
</evidence>
<reference evidence="1 2" key="1">
    <citation type="submission" date="2023-08" db="EMBL/GenBank/DDBJ databases">
        <authorList>
            <person name="Folkvardsen B D."/>
            <person name="Norman A."/>
        </authorList>
    </citation>
    <scope>NUCLEOTIDE SEQUENCE [LARGE SCALE GENOMIC DNA]</scope>
    <source>
        <strain evidence="1 2">Mu0053</strain>
    </source>
</reference>
<evidence type="ECO:0000313" key="1">
    <source>
        <dbReference type="EMBL" id="CAJ1506182.1"/>
    </source>
</evidence>